<accession>A0ABW7KMF2</accession>
<protein>
    <submittedName>
        <fullName evidence="3">HD domain-containing protein</fullName>
    </submittedName>
</protein>
<evidence type="ECO:0000313" key="4">
    <source>
        <dbReference type="Proteomes" id="UP001609176"/>
    </source>
</evidence>
<proteinExistence type="predicted"/>
<comment type="caution">
    <text evidence="3">The sequence shown here is derived from an EMBL/GenBank/DDBJ whole genome shotgun (WGS) entry which is preliminary data.</text>
</comment>
<dbReference type="RefSeq" id="WP_395124221.1">
    <property type="nucleotide sequence ID" value="NZ_JBIMSN010000126.1"/>
</dbReference>
<sequence>MDRGDIEQRLAPWEDALGPDRAAYTNHVLRVLEFCDALHLHGGGSVETRPSDREEFVVAAVFHDLGIWSDGTFDYLAPSIERARADLAATGHKSIEPMVSEMIDEHHKVRAAGEASSPVEIFRRADTIDVTFGLRRFGLPRSEYRRIAEQYPDAGFHLRLVQLSGRRLVTKPLSPLPMFKW</sequence>
<dbReference type="InterPro" id="IPR006674">
    <property type="entry name" value="HD_domain"/>
</dbReference>
<evidence type="ECO:0000313" key="5">
    <source>
        <dbReference type="Proteomes" id="UP001609219"/>
    </source>
</evidence>
<dbReference type="Proteomes" id="UP001609219">
    <property type="component" value="Unassembled WGS sequence"/>
</dbReference>
<dbReference type="Gene3D" id="1.10.3210.10">
    <property type="entry name" value="Hypothetical protein af1432"/>
    <property type="match status" value="1"/>
</dbReference>
<keyword evidence="5" id="KW-1185">Reference proteome</keyword>
<gene>
    <name evidence="3" type="ORF">ACHIPV_09910</name>
    <name evidence="2" type="ORF">ACHIRB_25855</name>
</gene>
<organism evidence="3 4">
    <name type="scientific">Antrihabitans spumae</name>
    <dbReference type="NCBI Taxonomy" id="3373370"/>
    <lineage>
        <taxon>Bacteria</taxon>
        <taxon>Bacillati</taxon>
        <taxon>Actinomycetota</taxon>
        <taxon>Actinomycetes</taxon>
        <taxon>Mycobacteriales</taxon>
        <taxon>Nocardiaceae</taxon>
        <taxon>Antrihabitans</taxon>
    </lineage>
</organism>
<dbReference type="Pfam" id="PF01966">
    <property type="entry name" value="HD"/>
    <property type="match status" value="1"/>
</dbReference>
<dbReference type="EMBL" id="JBIMSP010000012">
    <property type="protein sequence ID" value="MFH5242198.1"/>
    <property type="molecule type" value="Genomic_DNA"/>
</dbReference>
<evidence type="ECO:0000313" key="3">
    <source>
        <dbReference type="EMBL" id="MFH5242198.1"/>
    </source>
</evidence>
<dbReference type="EMBL" id="JBIMSN010000126">
    <property type="protein sequence ID" value="MFH5231967.1"/>
    <property type="molecule type" value="Genomic_DNA"/>
</dbReference>
<evidence type="ECO:0000313" key="2">
    <source>
        <dbReference type="EMBL" id="MFH5231967.1"/>
    </source>
</evidence>
<reference evidence="4 5" key="1">
    <citation type="submission" date="2024-10" db="EMBL/GenBank/DDBJ databases">
        <authorList>
            <person name="Riesco R."/>
        </authorList>
    </citation>
    <scope>NUCLEOTIDE SEQUENCE [LARGE SCALE GENOMIC DNA]</scope>
    <source>
        <strain evidence="3 4">NCIMB 15448</strain>
        <strain evidence="2 5">NCIMB 15450</strain>
    </source>
</reference>
<dbReference type="Proteomes" id="UP001609176">
    <property type="component" value="Unassembled WGS sequence"/>
</dbReference>
<dbReference type="SUPFAM" id="SSF109604">
    <property type="entry name" value="HD-domain/PDEase-like"/>
    <property type="match status" value="1"/>
</dbReference>
<feature type="domain" description="HD" evidence="1">
    <location>
        <begin position="26"/>
        <end position="129"/>
    </location>
</feature>
<name>A0ABW7KMF2_9NOCA</name>
<evidence type="ECO:0000259" key="1">
    <source>
        <dbReference type="Pfam" id="PF01966"/>
    </source>
</evidence>